<gene>
    <name evidence="3" type="ORF">GUITHDRAFT_133942</name>
</gene>
<dbReference type="EnsemblProtists" id="EKX52230">
    <property type="protein sequence ID" value="EKX52230"/>
    <property type="gene ID" value="GUITHDRAFT_133942"/>
</dbReference>
<evidence type="ECO:0000313" key="4">
    <source>
        <dbReference type="EnsemblProtists" id="EKX52230"/>
    </source>
</evidence>
<feature type="compositionally biased region" description="Acidic residues" evidence="1">
    <location>
        <begin position="295"/>
        <end position="308"/>
    </location>
</feature>
<dbReference type="Pfam" id="PF01398">
    <property type="entry name" value="JAB"/>
    <property type="match status" value="1"/>
</dbReference>
<evidence type="ECO:0000313" key="3">
    <source>
        <dbReference type="EMBL" id="EKX52230.1"/>
    </source>
</evidence>
<proteinExistence type="predicted"/>
<dbReference type="PaxDb" id="55529-EKX52230"/>
<feature type="compositionally biased region" description="Basic residues" evidence="1">
    <location>
        <begin position="878"/>
        <end position="888"/>
    </location>
</feature>
<dbReference type="InterPro" id="IPR000555">
    <property type="entry name" value="JAMM/MPN+_dom"/>
</dbReference>
<reference evidence="3 5" key="1">
    <citation type="journal article" date="2012" name="Nature">
        <title>Algal genomes reveal evolutionary mosaicism and the fate of nucleomorphs.</title>
        <authorList>
            <consortium name="DOE Joint Genome Institute"/>
            <person name="Curtis B.A."/>
            <person name="Tanifuji G."/>
            <person name="Burki F."/>
            <person name="Gruber A."/>
            <person name="Irimia M."/>
            <person name="Maruyama S."/>
            <person name="Arias M.C."/>
            <person name="Ball S.G."/>
            <person name="Gile G.H."/>
            <person name="Hirakawa Y."/>
            <person name="Hopkins J.F."/>
            <person name="Kuo A."/>
            <person name="Rensing S.A."/>
            <person name="Schmutz J."/>
            <person name="Symeonidi A."/>
            <person name="Elias M."/>
            <person name="Eveleigh R.J."/>
            <person name="Herman E.K."/>
            <person name="Klute M.J."/>
            <person name="Nakayama T."/>
            <person name="Obornik M."/>
            <person name="Reyes-Prieto A."/>
            <person name="Armbrust E.V."/>
            <person name="Aves S.J."/>
            <person name="Beiko R.G."/>
            <person name="Coutinho P."/>
            <person name="Dacks J.B."/>
            <person name="Durnford D.G."/>
            <person name="Fast N.M."/>
            <person name="Green B.R."/>
            <person name="Grisdale C.J."/>
            <person name="Hempel F."/>
            <person name="Henrissat B."/>
            <person name="Hoppner M.P."/>
            <person name="Ishida K."/>
            <person name="Kim E."/>
            <person name="Koreny L."/>
            <person name="Kroth P.G."/>
            <person name="Liu Y."/>
            <person name="Malik S.B."/>
            <person name="Maier U.G."/>
            <person name="McRose D."/>
            <person name="Mock T."/>
            <person name="Neilson J.A."/>
            <person name="Onodera N.T."/>
            <person name="Poole A.M."/>
            <person name="Pritham E.J."/>
            <person name="Richards T.A."/>
            <person name="Rocap G."/>
            <person name="Roy S.W."/>
            <person name="Sarai C."/>
            <person name="Schaack S."/>
            <person name="Shirato S."/>
            <person name="Slamovits C.H."/>
            <person name="Spencer D.F."/>
            <person name="Suzuki S."/>
            <person name="Worden A.Z."/>
            <person name="Zauner S."/>
            <person name="Barry K."/>
            <person name="Bell C."/>
            <person name="Bharti A.K."/>
            <person name="Crow J.A."/>
            <person name="Grimwood J."/>
            <person name="Kramer R."/>
            <person name="Lindquist E."/>
            <person name="Lucas S."/>
            <person name="Salamov A."/>
            <person name="McFadden G.I."/>
            <person name="Lane C.E."/>
            <person name="Keeling P.J."/>
            <person name="Gray M.W."/>
            <person name="Grigoriev I.V."/>
            <person name="Archibald J.M."/>
        </authorList>
    </citation>
    <scope>NUCLEOTIDE SEQUENCE</scope>
    <source>
        <strain evidence="3 5">CCMP2712</strain>
    </source>
</reference>
<dbReference type="EMBL" id="JH992973">
    <property type="protein sequence ID" value="EKX52230.1"/>
    <property type="molecule type" value="Genomic_DNA"/>
</dbReference>
<dbReference type="GO" id="GO:0008237">
    <property type="term" value="F:metallopeptidase activity"/>
    <property type="evidence" value="ECO:0007669"/>
    <property type="project" value="InterPro"/>
</dbReference>
<dbReference type="AlphaFoldDB" id="L1JVK0"/>
<evidence type="ECO:0000313" key="5">
    <source>
        <dbReference type="Proteomes" id="UP000011087"/>
    </source>
</evidence>
<feature type="region of interest" description="Disordered" evidence="1">
    <location>
        <begin position="770"/>
        <end position="888"/>
    </location>
</feature>
<feature type="compositionally biased region" description="Basic and acidic residues" evidence="1">
    <location>
        <begin position="780"/>
        <end position="794"/>
    </location>
</feature>
<protein>
    <recommendedName>
        <fullName evidence="2">MPN domain-containing protein</fullName>
    </recommendedName>
</protein>
<reference evidence="4" key="3">
    <citation type="submission" date="2015-06" db="UniProtKB">
        <authorList>
            <consortium name="EnsemblProtists"/>
        </authorList>
    </citation>
    <scope>IDENTIFICATION</scope>
</reference>
<reference evidence="5" key="2">
    <citation type="submission" date="2012-11" db="EMBL/GenBank/DDBJ databases">
        <authorList>
            <person name="Kuo A."/>
            <person name="Curtis B.A."/>
            <person name="Tanifuji G."/>
            <person name="Burki F."/>
            <person name="Gruber A."/>
            <person name="Irimia M."/>
            <person name="Maruyama S."/>
            <person name="Arias M.C."/>
            <person name="Ball S.G."/>
            <person name="Gile G.H."/>
            <person name="Hirakawa Y."/>
            <person name="Hopkins J.F."/>
            <person name="Rensing S.A."/>
            <person name="Schmutz J."/>
            <person name="Symeonidi A."/>
            <person name="Elias M."/>
            <person name="Eveleigh R.J."/>
            <person name="Herman E.K."/>
            <person name="Klute M.J."/>
            <person name="Nakayama T."/>
            <person name="Obornik M."/>
            <person name="Reyes-Prieto A."/>
            <person name="Armbrust E.V."/>
            <person name="Aves S.J."/>
            <person name="Beiko R.G."/>
            <person name="Coutinho P."/>
            <person name="Dacks J.B."/>
            <person name="Durnford D.G."/>
            <person name="Fast N.M."/>
            <person name="Green B.R."/>
            <person name="Grisdale C."/>
            <person name="Hempe F."/>
            <person name="Henrissat B."/>
            <person name="Hoppner M.P."/>
            <person name="Ishida K.-I."/>
            <person name="Kim E."/>
            <person name="Koreny L."/>
            <person name="Kroth P.G."/>
            <person name="Liu Y."/>
            <person name="Malik S.-B."/>
            <person name="Maier U.G."/>
            <person name="McRose D."/>
            <person name="Mock T."/>
            <person name="Neilson J.A."/>
            <person name="Onodera N.T."/>
            <person name="Poole A.M."/>
            <person name="Pritham E.J."/>
            <person name="Richards T.A."/>
            <person name="Rocap G."/>
            <person name="Roy S.W."/>
            <person name="Sarai C."/>
            <person name="Schaack S."/>
            <person name="Shirato S."/>
            <person name="Slamovits C.H."/>
            <person name="Spencer D.F."/>
            <person name="Suzuki S."/>
            <person name="Worden A.Z."/>
            <person name="Zauner S."/>
            <person name="Barry K."/>
            <person name="Bell C."/>
            <person name="Bharti A.K."/>
            <person name="Crow J.A."/>
            <person name="Grimwood J."/>
            <person name="Kramer R."/>
            <person name="Lindquist E."/>
            <person name="Lucas S."/>
            <person name="Salamov A."/>
            <person name="McFadden G.I."/>
            <person name="Lane C.E."/>
            <person name="Keeling P.J."/>
            <person name="Gray M.W."/>
            <person name="Grigoriev I.V."/>
            <person name="Archibald J.M."/>
        </authorList>
    </citation>
    <scope>NUCLEOTIDE SEQUENCE</scope>
    <source>
        <strain evidence="5">CCMP2712</strain>
    </source>
</reference>
<feature type="compositionally biased region" description="Basic and acidic residues" evidence="1">
    <location>
        <begin position="309"/>
        <end position="329"/>
    </location>
</feature>
<feature type="domain" description="MPN" evidence="2">
    <location>
        <begin position="507"/>
        <end position="637"/>
    </location>
</feature>
<feature type="region of interest" description="Disordered" evidence="1">
    <location>
        <begin position="261"/>
        <end position="329"/>
    </location>
</feature>
<name>L1JVK0_GUITC</name>
<dbReference type="SUPFAM" id="SSF102712">
    <property type="entry name" value="JAB1/MPN domain"/>
    <property type="match status" value="1"/>
</dbReference>
<dbReference type="Gene3D" id="3.40.140.10">
    <property type="entry name" value="Cytidine Deaminase, domain 2"/>
    <property type="match status" value="1"/>
</dbReference>
<organism evidence="3">
    <name type="scientific">Guillardia theta (strain CCMP2712)</name>
    <name type="common">Cryptophyte</name>
    <dbReference type="NCBI Taxonomy" id="905079"/>
    <lineage>
        <taxon>Eukaryota</taxon>
        <taxon>Cryptophyceae</taxon>
        <taxon>Pyrenomonadales</taxon>
        <taxon>Geminigeraceae</taxon>
        <taxon>Guillardia</taxon>
    </lineage>
</organism>
<feature type="compositionally biased region" description="Basic and acidic residues" evidence="1">
    <location>
        <begin position="276"/>
        <end position="290"/>
    </location>
</feature>
<dbReference type="RefSeq" id="XP_005839210.1">
    <property type="nucleotide sequence ID" value="XM_005839153.1"/>
</dbReference>
<dbReference type="KEGG" id="gtt:GUITHDRAFT_133942"/>
<evidence type="ECO:0000256" key="1">
    <source>
        <dbReference type="SAM" id="MobiDB-lite"/>
    </source>
</evidence>
<accession>L1JVK0</accession>
<evidence type="ECO:0000259" key="2">
    <source>
        <dbReference type="PROSITE" id="PS50249"/>
    </source>
</evidence>
<dbReference type="HOGENOM" id="CLU_325035_0_0_1"/>
<dbReference type="InterPro" id="IPR037518">
    <property type="entry name" value="MPN"/>
</dbReference>
<feature type="region of interest" description="Disordered" evidence="1">
    <location>
        <begin position="1"/>
        <end position="75"/>
    </location>
</feature>
<dbReference type="GeneID" id="17308832"/>
<sequence>MGGDKGKNDKGKPRSKLEMTPEKCFDPCQIDASESQAQSKLPDRKDEISSRPMSNGAHKQSKSTPRSKPDELLDGGRGCHIPKEVFSSLYSLHSYTPHMGILLEKRQSKRIGQRRDIYVESYRLSYNFSEDGLLAMILEILAEGKLSIAGWFLVVKSAPEDLSRLGDAISTSMFNTISSVLTTANLTYNLSKGICTDAEQLACNTVDMLTSLLGLIVVKIESEDTLRFRSFCLRTPCDCPHYIQNIRQRINRMKSSKQCNGYAGDSVLSSEPVDDSPGRAVEEHRAKDSEVVVLSDDEDKYETEDDDEAKSARQEDGAGSDSDKSCHIDPSETVMDINHAKNLPEQDAENACEVGVLRKSSRNKQKAACGVVSDPTCNCCRHFESGSDMIMLKCHVRILPGTTAQIFNDRNSLMQSIRNHYSELEDINSLIASINQKLDMKKTLDVAKNSFMDQLEVYQNACTNVQKLISSGLLRHVQSAVREHQIRSSLTSQSDSTNCDLNSKTHFLVDNGVMVTVMDLVLNDVCNESIGFLYGMREDKKVHIKSCRLQERDISSLSRNTVHLKPEWQHTTKYAGFEVVGWFHSHLCDNPSPSSEDWEMHEMLETEFDRPLIGMICCLTIDQCSLAFESTEVAFSLFHSERTRYVEWSVVEELYTSPSLIRAKWDALEGSFDENQAVFEDVMSEAHGNTRTPYLRWIQYLEDFQSSIRLMNQQVQQLVSNIKVQMLYLGRITQDENCMKLGETKIKTLMWDNHALPTVFCVKTFPRPDSKSLATSISPEPEKQQHVEEVKEEQPETSPVGRAEISPVRRENPSPRRPFTTEKFNGGGAFASTMSANSRAKKDVPVREREFDTRSNGELHQSLVHDDDTDDFEDPPSKKPKSGSRRRS</sequence>
<dbReference type="Proteomes" id="UP000011087">
    <property type="component" value="Unassembled WGS sequence"/>
</dbReference>
<feature type="compositionally biased region" description="Basic and acidic residues" evidence="1">
    <location>
        <begin position="840"/>
        <end position="857"/>
    </location>
</feature>
<feature type="compositionally biased region" description="Basic and acidic residues" evidence="1">
    <location>
        <begin position="1"/>
        <end position="25"/>
    </location>
</feature>
<keyword evidence="5" id="KW-1185">Reference proteome</keyword>
<dbReference type="PROSITE" id="PS50249">
    <property type="entry name" value="MPN"/>
    <property type="match status" value="1"/>
</dbReference>